<evidence type="ECO:0000313" key="2">
    <source>
        <dbReference type="Proteomes" id="UP000499080"/>
    </source>
</evidence>
<dbReference type="EMBL" id="BGPR01002430">
    <property type="protein sequence ID" value="GBM73304.1"/>
    <property type="molecule type" value="Genomic_DNA"/>
</dbReference>
<reference evidence="1 2" key="1">
    <citation type="journal article" date="2019" name="Sci. Rep.">
        <title>Orb-weaving spider Araneus ventricosus genome elucidates the spidroin gene catalogue.</title>
        <authorList>
            <person name="Kono N."/>
            <person name="Nakamura H."/>
            <person name="Ohtoshi R."/>
            <person name="Moran D.A.P."/>
            <person name="Shinohara A."/>
            <person name="Yoshida Y."/>
            <person name="Fujiwara M."/>
            <person name="Mori M."/>
            <person name="Tomita M."/>
            <person name="Arakawa K."/>
        </authorList>
    </citation>
    <scope>NUCLEOTIDE SEQUENCE [LARGE SCALE GENOMIC DNA]</scope>
</reference>
<sequence>MNQGEQQVASLMMLQFEMMLGVILKRKYCIVCGRGLLEIIGRAVREMISLSIPVPQGGYFHDVIFCMMLAYIKGPRILCVDADSLWIEVKWICSRFDHVITCAHHVATRT</sequence>
<organism evidence="1 2">
    <name type="scientific">Araneus ventricosus</name>
    <name type="common">Orbweaver spider</name>
    <name type="synonym">Epeira ventricosa</name>
    <dbReference type="NCBI Taxonomy" id="182803"/>
    <lineage>
        <taxon>Eukaryota</taxon>
        <taxon>Metazoa</taxon>
        <taxon>Ecdysozoa</taxon>
        <taxon>Arthropoda</taxon>
        <taxon>Chelicerata</taxon>
        <taxon>Arachnida</taxon>
        <taxon>Araneae</taxon>
        <taxon>Araneomorphae</taxon>
        <taxon>Entelegynae</taxon>
        <taxon>Araneoidea</taxon>
        <taxon>Araneidae</taxon>
        <taxon>Araneus</taxon>
    </lineage>
</organism>
<proteinExistence type="predicted"/>
<keyword evidence="2" id="KW-1185">Reference proteome</keyword>
<name>A0A4Y2I6Q3_ARAVE</name>
<comment type="caution">
    <text evidence="1">The sequence shown here is derived from an EMBL/GenBank/DDBJ whole genome shotgun (WGS) entry which is preliminary data.</text>
</comment>
<dbReference type="Proteomes" id="UP000499080">
    <property type="component" value="Unassembled WGS sequence"/>
</dbReference>
<evidence type="ECO:0000313" key="1">
    <source>
        <dbReference type="EMBL" id="GBM73304.1"/>
    </source>
</evidence>
<dbReference type="AlphaFoldDB" id="A0A4Y2I6Q3"/>
<protein>
    <submittedName>
        <fullName evidence="1">Uncharacterized protein</fullName>
    </submittedName>
</protein>
<accession>A0A4Y2I6Q3</accession>
<gene>
    <name evidence="1" type="ORF">AVEN_144685_1</name>
</gene>